<dbReference type="InterPro" id="IPR003508">
    <property type="entry name" value="CIDE-N_dom"/>
</dbReference>
<feature type="region of interest" description="Disordered" evidence="3">
    <location>
        <begin position="399"/>
        <end position="425"/>
    </location>
</feature>
<dbReference type="GO" id="GO:0006915">
    <property type="term" value="P:apoptotic process"/>
    <property type="evidence" value="ECO:0007669"/>
    <property type="project" value="UniProtKB-UniRule"/>
</dbReference>
<dbReference type="Gene3D" id="3.10.20.10">
    <property type="match status" value="1"/>
</dbReference>
<proteinExistence type="predicted"/>
<evidence type="ECO:0000256" key="3">
    <source>
        <dbReference type="SAM" id="MobiDB-lite"/>
    </source>
</evidence>
<dbReference type="PANTHER" id="PTHR12306:SF22">
    <property type="entry name" value="DNAATION FACTOR-RELATED PROTEIN 2, ISOFORM B"/>
    <property type="match status" value="1"/>
</dbReference>
<evidence type="ECO:0000313" key="5">
    <source>
        <dbReference type="EMBL" id="KAF0294488.1"/>
    </source>
</evidence>
<keyword evidence="1 2" id="KW-0053">Apoptosis</keyword>
<evidence type="ECO:0000256" key="1">
    <source>
        <dbReference type="ARBA" id="ARBA00022703"/>
    </source>
</evidence>
<organism evidence="5 6">
    <name type="scientific">Amphibalanus amphitrite</name>
    <name type="common">Striped barnacle</name>
    <name type="synonym">Balanus amphitrite</name>
    <dbReference type="NCBI Taxonomy" id="1232801"/>
    <lineage>
        <taxon>Eukaryota</taxon>
        <taxon>Metazoa</taxon>
        <taxon>Ecdysozoa</taxon>
        <taxon>Arthropoda</taxon>
        <taxon>Crustacea</taxon>
        <taxon>Multicrustacea</taxon>
        <taxon>Cirripedia</taxon>
        <taxon>Thoracica</taxon>
        <taxon>Thoracicalcarea</taxon>
        <taxon>Balanomorpha</taxon>
        <taxon>Balanoidea</taxon>
        <taxon>Balanidae</taxon>
        <taxon>Amphibalaninae</taxon>
        <taxon>Amphibalanus</taxon>
    </lineage>
</organism>
<feature type="compositionally biased region" description="Pro residues" evidence="3">
    <location>
        <begin position="408"/>
        <end position="425"/>
    </location>
</feature>
<evidence type="ECO:0000259" key="4">
    <source>
        <dbReference type="PROSITE" id="PS51135"/>
    </source>
</evidence>
<evidence type="ECO:0000256" key="2">
    <source>
        <dbReference type="PROSITE-ProRule" id="PRU00447"/>
    </source>
</evidence>
<feature type="domain" description="CIDE-N" evidence="4">
    <location>
        <begin position="5"/>
        <end position="83"/>
    </location>
</feature>
<reference evidence="5 6" key="1">
    <citation type="submission" date="2019-07" db="EMBL/GenBank/DDBJ databases">
        <title>Draft genome assembly of a fouling barnacle, Amphibalanus amphitrite (Darwin, 1854): The first reference genome for Thecostraca.</title>
        <authorList>
            <person name="Kim W."/>
        </authorList>
    </citation>
    <scope>NUCLEOTIDE SEQUENCE [LARGE SCALE GENOMIC DNA]</scope>
    <source>
        <strain evidence="5">SNU_AA5</strain>
        <tissue evidence="5">Soma without cirri and trophi</tissue>
    </source>
</reference>
<dbReference type="OrthoDB" id="6475906at2759"/>
<dbReference type="SMART" id="SM00266">
    <property type="entry name" value="CAD"/>
    <property type="match status" value="1"/>
</dbReference>
<accession>A0A6A4VX74</accession>
<dbReference type="PROSITE" id="PS51135">
    <property type="entry name" value="CIDE_N"/>
    <property type="match status" value="1"/>
</dbReference>
<dbReference type="SUPFAM" id="SSF54277">
    <property type="entry name" value="CAD &amp; PB1 domains"/>
    <property type="match status" value="1"/>
</dbReference>
<keyword evidence="6" id="KW-1185">Reference proteome</keyword>
<dbReference type="Proteomes" id="UP000440578">
    <property type="component" value="Unassembled WGS sequence"/>
</dbReference>
<dbReference type="PANTHER" id="PTHR12306">
    <property type="entry name" value="CELL DEATH ACTIVATOR CIDE"/>
    <property type="match status" value="1"/>
</dbReference>
<dbReference type="AlphaFoldDB" id="A0A6A4VX74"/>
<gene>
    <name evidence="5" type="primary">CIDEA</name>
    <name evidence="5" type="ORF">FJT64_007853</name>
</gene>
<feature type="compositionally biased region" description="Pro residues" evidence="3">
    <location>
        <begin position="156"/>
        <end position="175"/>
    </location>
</feature>
<dbReference type="GO" id="GO:0042981">
    <property type="term" value="P:regulation of apoptotic process"/>
    <property type="evidence" value="ECO:0007669"/>
    <property type="project" value="TreeGrafter"/>
</dbReference>
<sequence>MSEGRKRPYKVWDHRRYAKKALVAGSLTELIARGREKLRYEAVGSVSAVLETDGTAVDDAEYFATLPDNTVFLLLREQDRWVPPGVDVLRAALTCIPRIVCQTMQALDLRDEAPSWKIADNRGQVTVQLHWDSSRGVPGTERRPHLVVRGIGEMPSEPPDAPPPVPPHGAPPPYPARLSRQGSSVESATAPHVHTAECGAPAHHHHHHHHAARGSPAEKTCDFHCCALHRAGVGGGPASAAAITKSAATSPIQEVAGARRQPGHVRFDGTLREAPAAAPAPPEAKGGPSTSAAAGGAVGGSDSSESEEGEDNTANEEGTSTKLLLLVDQLSVERTRYLSIKDIGVILERLSSKILDVERMERQLDGDDCRTWTLKATIRGDVLREIGVVYHGHYHSISEHPRYARRSQPPPPPPAPPAAEPPASQ</sequence>
<name>A0A6A4VX74_AMPAM</name>
<dbReference type="EMBL" id="VIIS01001684">
    <property type="protein sequence ID" value="KAF0294488.1"/>
    <property type="molecule type" value="Genomic_DNA"/>
</dbReference>
<evidence type="ECO:0000313" key="6">
    <source>
        <dbReference type="Proteomes" id="UP000440578"/>
    </source>
</evidence>
<feature type="region of interest" description="Disordered" evidence="3">
    <location>
        <begin position="151"/>
        <end position="191"/>
    </location>
</feature>
<feature type="region of interest" description="Disordered" evidence="3">
    <location>
        <begin position="275"/>
        <end position="317"/>
    </location>
</feature>
<protein>
    <submittedName>
        <fullName evidence="5">Cell death activator CIDE-A</fullName>
    </submittedName>
</protein>
<comment type="caution">
    <text evidence="5">The sequence shown here is derived from an EMBL/GenBank/DDBJ whole genome shotgun (WGS) entry which is preliminary data.</text>
</comment>
<feature type="compositionally biased region" description="Acidic residues" evidence="3">
    <location>
        <begin position="304"/>
        <end position="314"/>
    </location>
</feature>
<dbReference type="Pfam" id="PF02017">
    <property type="entry name" value="CIDE-N"/>
    <property type="match status" value="1"/>
</dbReference>
<feature type="compositionally biased region" description="Low complexity" evidence="3">
    <location>
        <begin position="275"/>
        <end position="303"/>
    </location>
</feature>